<comment type="similarity">
    <text evidence="4">In the C-terminal section; belongs to the phosphate acetyltransferase and butyryltransferase family.</text>
</comment>
<dbReference type="CDD" id="cd05311">
    <property type="entry name" value="NAD_bind_2_malic_enz"/>
    <property type="match status" value="1"/>
</dbReference>
<dbReference type="Gene3D" id="3.40.50.720">
    <property type="entry name" value="NAD(P)-binding Rossmann-like Domain"/>
    <property type="match status" value="1"/>
</dbReference>
<evidence type="ECO:0000259" key="10">
    <source>
        <dbReference type="SMART" id="SM01274"/>
    </source>
</evidence>
<dbReference type="Proteomes" id="UP001059934">
    <property type="component" value="Chromosome"/>
</dbReference>
<dbReference type="InterPro" id="IPR045213">
    <property type="entry name" value="Malic_NAD-bd_bact_type"/>
</dbReference>
<organism evidence="11 12">
    <name type="scientific">SAR92 clade bacterium H455</name>
    <dbReference type="NCBI Taxonomy" id="2974818"/>
    <lineage>
        <taxon>Bacteria</taxon>
        <taxon>Pseudomonadati</taxon>
        <taxon>Pseudomonadota</taxon>
        <taxon>Gammaproteobacteria</taxon>
        <taxon>Cellvibrionales</taxon>
        <taxon>Porticoccaceae</taxon>
        <taxon>SAR92 clade</taxon>
    </lineage>
</organism>
<dbReference type="Pfam" id="PF01515">
    <property type="entry name" value="PTA_PTB"/>
    <property type="match status" value="1"/>
</dbReference>
<dbReference type="Gene3D" id="3.40.50.10380">
    <property type="entry name" value="Malic enzyme, N-terminal domain"/>
    <property type="match status" value="1"/>
</dbReference>
<keyword evidence="5" id="KW-0479">Metal-binding</keyword>
<dbReference type="InterPro" id="IPR037062">
    <property type="entry name" value="Malic_N_dom_sf"/>
</dbReference>
<dbReference type="PANTHER" id="PTHR43237">
    <property type="entry name" value="NADP-DEPENDENT MALIC ENZYME"/>
    <property type="match status" value="1"/>
</dbReference>
<evidence type="ECO:0000256" key="5">
    <source>
        <dbReference type="ARBA" id="ARBA00022723"/>
    </source>
</evidence>
<dbReference type="Pfam" id="PF03949">
    <property type="entry name" value="Malic_M"/>
    <property type="match status" value="1"/>
</dbReference>
<dbReference type="Gene3D" id="3.40.50.10750">
    <property type="entry name" value="Isocitrate/Isopropylmalate dehydrogenase-like"/>
    <property type="match status" value="1"/>
</dbReference>
<comment type="cofactor">
    <cofactor evidence="1">
        <name>Mn(2+)</name>
        <dbReference type="ChEBI" id="CHEBI:29035"/>
    </cofactor>
</comment>
<feature type="domain" description="Malic enzyme NAD-binding" evidence="9">
    <location>
        <begin position="163"/>
        <end position="400"/>
    </location>
</feature>
<dbReference type="Pfam" id="PF00390">
    <property type="entry name" value="malic"/>
    <property type="match status" value="1"/>
</dbReference>
<evidence type="ECO:0000256" key="6">
    <source>
        <dbReference type="ARBA" id="ARBA00023002"/>
    </source>
</evidence>
<dbReference type="InterPro" id="IPR012301">
    <property type="entry name" value="Malic_N_dom"/>
</dbReference>
<comment type="cofactor">
    <cofactor evidence="2">
        <name>Mg(2+)</name>
        <dbReference type="ChEBI" id="CHEBI:18420"/>
    </cofactor>
</comment>
<dbReference type="InterPro" id="IPR042112">
    <property type="entry name" value="P_AcTrfase_dom2"/>
</dbReference>
<dbReference type="EMBL" id="CP103416">
    <property type="protein sequence ID" value="UVW34782.1"/>
    <property type="molecule type" value="Genomic_DNA"/>
</dbReference>
<protein>
    <submittedName>
        <fullName evidence="11">NADP-dependent malic enzyme</fullName>
    </submittedName>
</protein>
<dbReference type="InterPro" id="IPR015884">
    <property type="entry name" value="Malic_enzyme_CS"/>
</dbReference>
<sequence length="756" mass="81971">MSDSFKDSALKYHTHPTPGKLEIRPTKPLANKRDLSLAYSPGVAHACELIVENPTEVASVTARGNLVAVITNGTAVLGLGNIGPLASKPVMEGKAVLFKKFANIDVFDIEVDETDVDKLVDIIASLEPTFGGINLEDIKAPECFMVEKKLRERMKIPVFHDDQHGTAIVAAAAIYNGLRIVDKKFEDVKLVVSGAGAASIACVDLLVSMGLQKKNVRMIDRTGVIYAGRKEGMNPWKQDYAVETSDRTIDDAIEGADLFMGLSGPGVLNGELLKKMGPKPIILAMSNPIPEIMPEEAMAARPDAILATGRSDYPNQVNNVLCFPFIFRGALDCGASTINEEMKMAAVRAIADLATMETSDVVAAAYADEALKFGPEYLIPKAFDPRLIEVVPMAVVKAAMESGVATRPIEDLEAYRQTLNEFVNQAGLFMQPIIEMAKKAPARIVYAEGENDDVLLAVQAVLDEQIAKPILVGRRLGMEQKIDRLGLRIDLDKDVEIFDPSDNDHHEQYAAFYHESVGRHGVSVDAARKIMRDDQTAIAAVMVARGEADGLICGKVGRFDFHLREIMHLLGPSHKEQLVSSAAVLLMPDGPLFLADTAMNVDPTAEELVKITEASIDLVKRFGIEPKVALLSHSNFGTANTASARKMRLASELLQQAHPELEIDGEMHVLSALNPKLRKTIYSKSNLKGRANVLVMPNLDAANIAMGLIRSLTDALLIGPLINGFSKPAHIVIPSVSSRGIFNMTALTVADIQHSK</sequence>
<evidence type="ECO:0000256" key="4">
    <source>
        <dbReference type="ARBA" id="ARBA00008756"/>
    </source>
</evidence>
<dbReference type="InterPro" id="IPR012302">
    <property type="entry name" value="Malic_NAD-bd"/>
</dbReference>
<evidence type="ECO:0000256" key="2">
    <source>
        <dbReference type="ARBA" id="ARBA00001946"/>
    </source>
</evidence>
<dbReference type="SUPFAM" id="SSF51735">
    <property type="entry name" value="NAD(P)-binding Rossmann-fold domains"/>
    <property type="match status" value="1"/>
</dbReference>
<keyword evidence="6" id="KW-0560">Oxidoreductase</keyword>
<gene>
    <name evidence="11" type="ORF">NYF23_12305</name>
</gene>
<reference evidence="11" key="1">
    <citation type="submission" date="2022-08" db="EMBL/GenBank/DDBJ databases">
        <title>Catabolic pathway analysis in culturable SAR92 clade bacteria reveals their overlooked roles in DMSP degradation in coastal seas.</title>
        <authorList>
            <person name="He X."/>
            <person name="Zhang X."/>
            <person name="Zhang Y."/>
        </authorList>
    </citation>
    <scope>NUCLEOTIDE SEQUENCE</scope>
    <source>
        <strain evidence="11">H455</strain>
    </source>
</reference>
<dbReference type="InterPro" id="IPR046346">
    <property type="entry name" value="Aminoacid_DH-like_N_sf"/>
</dbReference>
<dbReference type="SMART" id="SM00919">
    <property type="entry name" value="Malic_M"/>
    <property type="match status" value="1"/>
</dbReference>
<dbReference type="InterPro" id="IPR051674">
    <property type="entry name" value="Malate_Decarboxylase"/>
</dbReference>
<dbReference type="SUPFAM" id="SSF53659">
    <property type="entry name" value="Isocitrate/Isopropylmalate dehydrogenase-like"/>
    <property type="match status" value="1"/>
</dbReference>
<proteinExistence type="inferred from homology"/>
<evidence type="ECO:0000256" key="7">
    <source>
        <dbReference type="ARBA" id="ARBA00023268"/>
    </source>
</evidence>
<evidence type="ECO:0000256" key="1">
    <source>
        <dbReference type="ARBA" id="ARBA00001936"/>
    </source>
</evidence>
<evidence type="ECO:0000256" key="8">
    <source>
        <dbReference type="SAM" id="MobiDB-lite"/>
    </source>
</evidence>
<dbReference type="InterPro" id="IPR036291">
    <property type="entry name" value="NAD(P)-bd_dom_sf"/>
</dbReference>
<dbReference type="InterPro" id="IPR012188">
    <property type="entry name" value="ME_PTA"/>
</dbReference>
<dbReference type="SMART" id="SM01274">
    <property type="entry name" value="malic"/>
    <property type="match status" value="1"/>
</dbReference>
<evidence type="ECO:0000259" key="9">
    <source>
        <dbReference type="SMART" id="SM00919"/>
    </source>
</evidence>
<name>A0ABY5TLQ3_9GAMM</name>
<feature type="domain" description="Malic enzyme N-terminal" evidence="10">
    <location>
        <begin position="18"/>
        <end position="151"/>
    </location>
</feature>
<accession>A0ABY5TLQ3</accession>
<evidence type="ECO:0000256" key="3">
    <source>
        <dbReference type="ARBA" id="ARBA00007686"/>
    </source>
</evidence>
<dbReference type="Gene3D" id="3.40.50.10950">
    <property type="match status" value="1"/>
</dbReference>
<evidence type="ECO:0000313" key="11">
    <source>
        <dbReference type="EMBL" id="UVW34782.1"/>
    </source>
</evidence>
<dbReference type="InterPro" id="IPR042113">
    <property type="entry name" value="P_AcTrfase_dom1"/>
</dbReference>
<dbReference type="SUPFAM" id="SSF53223">
    <property type="entry name" value="Aminoacid dehydrogenase-like, N-terminal domain"/>
    <property type="match status" value="1"/>
</dbReference>
<comment type="similarity">
    <text evidence="3">In the N-terminal section; belongs to the malic enzymes family.</text>
</comment>
<dbReference type="InterPro" id="IPR002505">
    <property type="entry name" value="PTA_PTB"/>
</dbReference>
<keyword evidence="7" id="KW-0511">Multifunctional enzyme</keyword>
<dbReference type="PIRSF" id="PIRSF036684">
    <property type="entry name" value="ME_PTA"/>
    <property type="match status" value="1"/>
</dbReference>
<feature type="region of interest" description="Disordered" evidence="8">
    <location>
        <begin position="1"/>
        <end position="25"/>
    </location>
</feature>
<feature type="compositionally biased region" description="Basic and acidic residues" evidence="8">
    <location>
        <begin position="1"/>
        <end position="10"/>
    </location>
</feature>
<keyword evidence="12" id="KW-1185">Reference proteome</keyword>
<evidence type="ECO:0000313" key="12">
    <source>
        <dbReference type="Proteomes" id="UP001059934"/>
    </source>
</evidence>
<dbReference type="PROSITE" id="PS00331">
    <property type="entry name" value="MALIC_ENZYMES"/>
    <property type="match status" value="1"/>
</dbReference>
<dbReference type="PANTHER" id="PTHR43237:SF4">
    <property type="entry name" value="NADP-DEPENDENT MALIC ENZYME"/>
    <property type="match status" value="1"/>
</dbReference>